<dbReference type="SUPFAM" id="SSF161098">
    <property type="entry name" value="MetI-like"/>
    <property type="match status" value="2"/>
</dbReference>
<dbReference type="Gene3D" id="1.10.3720.10">
    <property type="entry name" value="MetI-like"/>
    <property type="match status" value="2"/>
</dbReference>
<dbReference type="Proteomes" id="UP000653674">
    <property type="component" value="Unassembled WGS sequence"/>
</dbReference>
<feature type="transmembrane region" description="Helical" evidence="8">
    <location>
        <begin position="376"/>
        <end position="393"/>
    </location>
</feature>
<feature type="transmembrane region" description="Helical" evidence="8">
    <location>
        <begin position="119"/>
        <end position="137"/>
    </location>
</feature>
<keyword evidence="6 8" id="KW-1133">Transmembrane helix</keyword>
<feature type="transmembrane region" description="Helical" evidence="8">
    <location>
        <begin position="350"/>
        <end position="370"/>
    </location>
</feature>
<feature type="transmembrane region" description="Helical" evidence="8">
    <location>
        <begin position="92"/>
        <end position="113"/>
    </location>
</feature>
<feature type="transmembrane region" description="Helical" evidence="8">
    <location>
        <begin position="12"/>
        <end position="35"/>
    </location>
</feature>
<dbReference type="GO" id="GO:0005886">
    <property type="term" value="C:plasma membrane"/>
    <property type="evidence" value="ECO:0007669"/>
    <property type="project" value="UniProtKB-SubCell"/>
</dbReference>
<feature type="transmembrane region" description="Helical" evidence="8">
    <location>
        <begin position="428"/>
        <end position="459"/>
    </location>
</feature>
<evidence type="ECO:0000259" key="9">
    <source>
        <dbReference type="PROSITE" id="PS50928"/>
    </source>
</evidence>
<evidence type="ECO:0000256" key="1">
    <source>
        <dbReference type="ARBA" id="ARBA00004429"/>
    </source>
</evidence>
<evidence type="ECO:0000313" key="11">
    <source>
        <dbReference type="Proteomes" id="UP000653674"/>
    </source>
</evidence>
<proteinExistence type="inferred from homology"/>
<keyword evidence="2 8" id="KW-0813">Transport</keyword>
<keyword evidence="4" id="KW-0997">Cell inner membrane</keyword>
<dbReference type="PANTHER" id="PTHR43357">
    <property type="entry name" value="INNER MEMBRANE ABC TRANSPORTER PERMEASE PROTEIN YDCV"/>
    <property type="match status" value="1"/>
</dbReference>
<feature type="domain" description="ABC transmembrane type-1" evidence="9">
    <location>
        <begin position="310"/>
        <end position="500"/>
    </location>
</feature>
<dbReference type="PROSITE" id="PS50928">
    <property type="entry name" value="ABC_TM1"/>
    <property type="match status" value="2"/>
</dbReference>
<dbReference type="InterPro" id="IPR035906">
    <property type="entry name" value="MetI-like_sf"/>
</dbReference>
<evidence type="ECO:0000256" key="7">
    <source>
        <dbReference type="ARBA" id="ARBA00023136"/>
    </source>
</evidence>
<feature type="transmembrane region" description="Helical" evidence="8">
    <location>
        <begin position="215"/>
        <end position="237"/>
    </location>
</feature>
<comment type="similarity">
    <text evidence="8">Belongs to the binding-protein-dependent transport system permease family.</text>
</comment>
<dbReference type="CDD" id="cd06261">
    <property type="entry name" value="TM_PBP2"/>
    <property type="match status" value="2"/>
</dbReference>
<name>A0A8J3PNV3_9ACTN</name>
<evidence type="ECO:0000256" key="8">
    <source>
        <dbReference type="RuleBase" id="RU363032"/>
    </source>
</evidence>
<feature type="transmembrane region" description="Helical" evidence="8">
    <location>
        <begin position="270"/>
        <end position="294"/>
    </location>
</feature>
<dbReference type="Pfam" id="PF00528">
    <property type="entry name" value="BPD_transp_1"/>
    <property type="match status" value="2"/>
</dbReference>
<evidence type="ECO:0000256" key="2">
    <source>
        <dbReference type="ARBA" id="ARBA00022448"/>
    </source>
</evidence>
<comment type="subcellular location">
    <subcellularLocation>
        <location evidence="1">Cell inner membrane</location>
        <topology evidence="1">Multi-pass membrane protein</topology>
    </subcellularLocation>
    <subcellularLocation>
        <location evidence="8">Cell membrane</location>
        <topology evidence="8">Multi-pass membrane protein</topology>
    </subcellularLocation>
</comment>
<sequence>MGRRVATYPPLLLAVCVLVALVAAIPLAFVIGYTVSTGWDEAWRLLVRPRVGDLLVNTVRLTLGCMVGSAALGTGAAWLVERTNLPGRRIWNALLAAPLAVPAFVTSFGWVSLTPAVEGYWGALLIVTISYYPLVYLPTAAALRGLDPALEESARALGHGPWRTFARVVLPQLRPAVLGGSLLVGLHLLAEFGALQMLRYPTFTTAIFDQYESAFSAPAANMLAVVLVGLCALLLTAELRLRGRRRYARVGRGAARTAEPVRLGGATVPALAAVFGVVVLALGVPLGSLVHWLVVGASTAFPVGDLAATAGASIGLALVAALLTTALALPVAWLSVRHRGSVSTLLERSTYIANALPGIVVALALVTVSIRFVPAAYQTTGLLLAGYAILFLPRAMVSARAAIAQAPPGLEDVAHSLGTRGAATLRRVILPLIAPGIGAGAALVFLAVVTELTATLLLAPTGTRTLATQFWTYSSDIDYGAAAPYAALMVIISAPATYLLTRSSRSTS</sequence>
<comment type="caution">
    <text evidence="10">The sequence shown here is derived from an EMBL/GenBank/DDBJ whole genome shotgun (WGS) entry which is preliminary data.</text>
</comment>
<keyword evidence="7 8" id="KW-0472">Membrane</keyword>
<evidence type="ECO:0000256" key="5">
    <source>
        <dbReference type="ARBA" id="ARBA00022692"/>
    </source>
</evidence>
<evidence type="ECO:0000256" key="4">
    <source>
        <dbReference type="ARBA" id="ARBA00022519"/>
    </source>
</evidence>
<feature type="transmembrane region" description="Helical" evidence="8">
    <location>
        <begin position="479"/>
        <end position="500"/>
    </location>
</feature>
<feature type="transmembrane region" description="Helical" evidence="8">
    <location>
        <begin position="306"/>
        <end position="329"/>
    </location>
</feature>
<keyword evidence="11" id="KW-1185">Reference proteome</keyword>
<dbReference type="GO" id="GO:0055085">
    <property type="term" value="P:transmembrane transport"/>
    <property type="evidence" value="ECO:0007669"/>
    <property type="project" value="InterPro"/>
</dbReference>
<reference evidence="10" key="1">
    <citation type="submission" date="2021-01" db="EMBL/GenBank/DDBJ databases">
        <title>Whole genome shotgun sequence of Planosporangium flavigriseum NBRC 105377.</title>
        <authorList>
            <person name="Komaki H."/>
            <person name="Tamura T."/>
        </authorList>
    </citation>
    <scope>NUCLEOTIDE SEQUENCE</scope>
    <source>
        <strain evidence="10">NBRC 105377</strain>
    </source>
</reference>
<dbReference type="InterPro" id="IPR000515">
    <property type="entry name" value="MetI-like"/>
</dbReference>
<feature type="transmembrane region" description="Helical" evidence="8">
    <location>
        <begin position="176"/>
        <end position="195"/>
    </location>
</feature>
<dbReference type="PANTHER" id="PTHR43357:SF3">
    <property type="entry name" value="FE(3+)-TRANSPORT SYSTEM PERMEASE PROTEIN FBPB 2"/>
    <property type="match status" value="1"/>
</dbReference>
<keyword evidence="5 8" id="KW-0812">Transmembrane</keyword>
<feature type="transmembrane region" description="Helical" evidence="8">
    <location>
        <begin position="55"/>
        <end position="80"/>
    </location>
</feature>
<feature type="domain" description="ABC transmembrane type-1" evidence="9">
    <location>
        <begin position="55"/>
        <end position="236"/>
    </location>
</feature>
<gene>
    <name evidence="10" type="ORF">Pfl04_48010</name>
</gene>
<accession>A0A8J3PNV3</accession>
<evidence type="ECO:0000256" key="3">
    <source>
        <dbReference type="ARBA" id="ARBA00022475"/>
    </source>
</evidence>
<organism evidence="10 11">
    <name type="scientific">Planosporangium flavigriseum</name>
    <dbReference type="NCBI Taxonomy" id="373681"/>
    <lineage>
        <taxon>Bacteria</taxon>
        <taxon>Bacillati</taxon>
        <taxon>Actinomycetota</taxon>
        <taxon>Actinomycetes</taxon>
        <taxon>Micromonosporales</taxon>
        <taxon>Micromonosporaceae</taxon>
        <taxon>Planosporangium</taxon>
    </lineage>
</organism>
<dbReference type="AlphaFoldDB" id="A0A8J3PNV3"/>
<protein>
    <submittedName>
        <fullName evidence="10">Iron ABC transporter permease</fullName>
    </submittedName>
</protein>
<evidence type="ECO:0000313" key="10">
    <source>
        <dbReference type="EMBL" id="GIG76397.1"/>
    </source>
</evidence>
<evidence type="ECO:0000256" key="6">
    <source>
        <dbReference type="ARBA" id="ARBA00022989"/>
    </source>
</evidence>
<keyword evidence="3" id="KW-1003">Cell membrane</keyword>
<dbReference type="EMBL" id="BONU01000053">
    <property type="protein sequence ID" value="GIG76397.1"/>
    <property type="molecule type" value="Genomic_DNA"/>
</dbReference>
<dbReference type="RefSeq" id="WP_203981587.1">
    <property type="nucleotide sequence ID" value="NZ_BAAAQJ010000007.1"/>
</dbReference>